<keyword evidence="2 7" id="KW-0812">Transmembrane</keyword>
<feature type="domain" description="ABC transporter" evidence="8">
    <location>
        <begin position="364"/>
        <end position="598"/>
    </location>
</feature>
<dbReference type="InterPro" id="IPR039421">
    <property type="entry name" value="Type_1_exporter"/>
</dbReference>
<dbReference type="RefSeq" id="WP_166125181.1">
    <property type="nucleotide sequence ID" value="NZ_JAANOQ010000001.1"/>
</dbReference>
<keyword evidence="4 10" id="KW-0067">ATP-binding</keyword>
<dbReference type="InterPro" id="IPR017871">
    <property type="entry name" value="ABC_transporter-like_CS"/>
</dbReference>
<keyword evidence="5 7" id="KW-1133">Transmembrane helix</keyword>
<evidence type="ECO:0000256" key="7">
    <source>
        <dbReference type="SAM" id="Phobius"/>
    </source>
</evidence>
<feature type="transmembrane region" description="Helical" evidence="7">
    <location>
        <begin position="161"/>
        <end position="180"/>
    </location>
</feature>
<evidence type="ECO:0000256" key="5">
    <source>
        <dbReference type="ARBA" id="ARBA00022989"/>
    </source>
</evidence>
<feature type="transmembrane region" description="Helical" evidence="7">
    <location>
        <begin position="21"/>
        <end position="43"/>
    </location>
</feature>
<evidence type="ECO:0000313" key="11">
    <source>
        <dbReference type="Proteomes" id="UP000605990"/>
    </source>
</evidence>
<dbReference type="SUPFAM" id="SSF52540">
    <property type="entry name" value="P-loop containing nucleoside triphosphate hydrolases"/>
    <property type="match status" value="1"/>
</dbReference>
<evidence type="ECO:0000313" key="10">
    <source>
        <dbReference type="EMBL" id="MBC5833959.1"/>
    </source>
</evidence>
<dbReference type="CDD" id="cd18544">
    <property type="entry name" value="ABC_6TM_TmrA_like"/>
    <property type="match status" value="1"/>
</dbReference>
<evidence type="ECO:0000256" key="3">
    <source>
        <dbReference type="ARBA" id="ARBA00022741"/>
    </source>
</evidence>
<organism evidence="10 11">
    <name type="scientific">Flavobacterium bernardetii</name>
    <dbReference type="NCBI Taxonomy" id="2813823"/>
    <lineage>
        <taxon>Bacteria</taxon>
        <taxon>Pseudomonadati</taxon>
        <taxon>Bacteroidota</taxon>
        <taxon>Flavobacteriia</taxon>
        <taxon>Flavobacteriales</taxon>
        <taxon>Flavobacteriaceae</taxon>
        <taxon>Flavobacterium</taxon>
    </lineage>
</organism>
<dbReference type="InterPro" id="IPR003439">
    <property type="entry name" value="ABC_transporter-like_ATP-bd"/>
</dbReference>
<dbReference type="Gene3D" id="3.40.50.300">
    <property type="entry name" value="P-loop containing nucleotide triphosphate hydrolases"/>
    <property type="match status" value="1"/>
</dbReference>
<accession>A0ABR7IWD2</accession>
<dbReference type="Pfam" id="PF00005">
    <property type="entry name" value="ABC_tran"/>
    <property type="match status" value="1"/>
</dbReference>
<feature type="transmembrane region" description="Helical" evidence="7">
    <location>
        <begin position="186"/>
        <end position="204"/>
    </location>
</feature>
<protein>
    <submittedName>
        <fullName evidence="10">ABC transporter ATP-binding protein</fullName>
    </submittedName>
</protein>
<evidence type="ECO:0000256" key="4">
    <source>
        <dbReference type="ARBA" id="ARBA00022840"/>
    </source>
</evidence>
<dbReference type="PROSITE" id="PS50893">
    <property type="entry name" value="ABC_TRANSPORTER_2"/>
    <property type="match status" value="1"/>
</dbReference>
<dbReference type="GO" id="GO:0005524">
    <property type="term" value="F:ATP binding"/>
    <property type="evidence" value="ECO:0007669"/>
    <property type="project" value="UniProtKB-KW"/>
</dbReference>
<evidence type="ECO:0000259" key="9">
    <source>
        <dbReference type="PROSITE" id="PS50929"/>
    </source>
</evidence>
<comment type="caution">
    <text evidence="10">The sequence shown here is derived from an EMBL/GenBank/DDBJ whole genome shotgun (WGS) entry which is preliminary data.</text>
</comment>
<dbReference type="PROSITE" id="PS00211">
    <property type="entry name" value="ABC_TRANSPORTER_1"/>
    <property type="match status" value="1"/>
</dbReference>
<name>A0ABR7IWD2_9FLAO</name>
<dbReference type="Gene3D" id="1.20.1560.10">
    <property type="entry name" value="ABC transporter type 1, transmembrane domain"/>
    <property type="match status" value="1"/>
</dbReference>
<dbReference type="EMBL" id="JACRUN010000001">
    <property type="protein sequence ID" value="MBC5833959.1"/>
    <property type="molecule type" value="Genomic_DNA"/>
</dbReference>
<dbReference type="SMART" id="SM00382">
    <property type="entry name" value="AAA"/>
    <property type="match status" value="1"/>
</dbReference>
<dbReference type="InterPro" id="IPR027417">
    <property type="entry name" value="P-loop_NTPase"/>
</dbReference>
<dbReference type="SUPFAM" id="SSF90123">
    <property type="entry name" value="ABC transporter transmembrane region"/>
    <property type="match status" value="1"/>
</dbReference>
<dbReference type="Proteomes" id="UP000605990">
    <property type="component" value="Unassembled WGS sequence"/>
</dbReference>
<keyword evidence="11" id="KW-1185">Reference proteome</keyword>
<dbReference type="PANTHER" id="PTHR24221:SF654">
    <property type="entry name" value="ATP-BINDING CASSETTE SUB-FAMILY B MEMBER 6"/>
    <property type="match status" value="1"/>
</dbReference>
<sequence length="608" mass="69210">MSVLKSSSFKKVLQYAKPFKSKLVSVAFWAIFLAIVAALRPLVLNITIDKYFVDASKETNVIQDYFLNLMSFVLQDGNNAYNIKILVALMLFILILEVVAQYFFVYVSSWLGQDIVKDIREKLFAHLASFKTKYFDNEPVGKLITRCVSDMENIASIFSQGLFMIVSDFLKMIIVLAFMLLINWKITAIVLLIMPIILIATNIFNKKMKVAFNEVRNEVANLNTFIQERLTGMKIVQLFNREKIELEKFKEINHKHNKAWLKNILYNSIFFPIADIISSITLGLVVYFGALFIINGDTETSVGQLISFNMYISMLYNPLRQIADKFNVMQMGIVAADRVFEILESDVEVQNDGTIHAEKLHGNIKLEEVRFSYLKNEEIIKGINLEVKEAETVAIVGATGAGKSTIINLLNRFYEIDSGKILIDNININDYTLGTLRKEIAMVLQDVFLFADSIYNNITLFDENIKREDVYNAAKKIGIHDFLMSLPNGYDYDVKERGVMLSSGQRQLIAFLRAYISNPSILILDEATSSIDSHSEELIQKATKTLTEGRTSIIIAHRLATIVNADTIIVMDKGLIVEKGKHKQLLKIENGYYKKLYEAQFEKPEVVV</sequence>
<evidence type="ECO:0000259" key="8">
    <source>
        <dbReference type="PROSITE" id="PS50893"/>
    </source>
</evidence>
<feature type="domain" description="ABC transmembrane type-1" evidence="9">
    <location>
        <begin position="26"/>
        <end position="331"/>
    </location>
</feature>
<proteinExistence type="predicted"/>
<keyword evidence="6 7" id="KW-0472">Membrane</keyword>
<dbReference type="Pfam" id="PF00664">
    <property type="entry name" value="ABC_membrane"/>
    <property type="match status" value="1"/>
</dbReference>
<reference evidence="10 11" key="1">
    <citation type="submission" date="2020-08" db="EMBL/GenBank/DDBJ databases">
        <title>Description of novel Flavobacterium F-408 isolate.</title>
        <authorList>
            <person name="Saticioglu I.B."/>
            <person name="Duman M."/>
            <person name="Altun S."/>
        </authorList>
    </citation>
    <scope>NUCLEOTIDE SEQUENCE [LARGE SCALE GENOMIC DNA]</scope>
    <source>
        <strain evidence="10 11">F-408</strain>
    </source>
</reference>
<evidence type="ECO:0000256" key="6">
    <source>
        <dbReference type="ARBA" id="ARBA00023136"/>
    </source>
</evidence>
<dbReference type="InterPro" id="IPR003593">
    <property type="entry name" value="AAA+_ATPase"/>
</dbReference>
<dbReference type="InterPro" id="IPR011527">
    <property type="entry name" value="ABC1_TM_dom"/>
</dbReference>
<feature type="transmembrane region" description="Helical" evidence="7">
    <location>
        <begin position="85"/>
        <end position="107"/>
    </location>
</feature>
<dbReference type="InterPro" id="IPR036640">
    <property type="entry name" value="ABC1_TM_sf"/>
</dbReference>
<feature type="transmembrane region" description="Helical" evidence="7">
    <location>
        <begin position="264"/>
        <end position="294"/>
    </location>
</feature>
<dbReference type="PANTHER" id="PTHR24221">
    <property type="entry name" value="ATP-BINDING CASSETTE SUB-FAMILY B"/>
    <property type="match status" value="1"/>
</dbReference>
<evidence type="ECO:0000256" key="1">
    <source>
        <dbReference type="ARBA" id="ARBA00004651"/>
    </source>
</evidence>
<evidence type="ECO:0000256" key="2">
    <source>
        <dbReference type="ARBA" id="ARBA00022692"/>
    </source>
</evidence>
<keyword evidence="3" id="KW-0547">Nucleotide-binding</keyword>
<dbReference type="CDD" id="cd03254">
    <property type="entry name" value="ABCC_Glucan_exporter_like"/>
    <property type="match status" value="1"/>
</dbReference>
<dbReference type="PROSITE" id="PS50929">
    <property type="entry name" value="ABC_TM1F"/>
    <property type="match status" value="1"/>
</dbReference>
<comment type="subcellular location">
    <subcellularLocation>
        <location evidence="1">Cell membrane</location>
        <topology evidence="1">Multi-pass membrane protein</topology>
    </subcellularLocation>
</comment>
<gene>
    <name evidence="10" type="ORF">H8R27_03595</name>
</gene>